<evidence type="ECO:0000256" key="4">
    <source>
        <dbReference type="RuleBase" id="RU004508"/>
    </source>
</evidence>
<evidence type="ECO:0000256" key="5">
    <source>
        <dbReference type="SAM" id="MobiDB-lite"/>
    </source>
</evidence>
<dbReference type="SUPFAM" id="SSF53383">
    <property type="entry name" value="PLP-dependent transferases"/>
    <property type="match status" value="1"/>
</dbReference>
<evidence type="ECO:0000313" key="6">
    <source>
        <dbReference type="EMBL" id="RKN45482.1"/>
    </source>
</evidence>
<dbReference type="Proteomes" id="UP000281726">
    <property type="component" value="Unassembled WGS sequence"/>
</dbReference>
<dbReference type="GO" id="GO:0030170">
    <property type="term" value="F:pyridoxal phosphate binding"/>
    <property type="evidence" value="ECO:0007669"/>
    <property type="project" value="TreeGrafter"/>
</dbReference>
<dbReference type="Pfam" id="PF01041">
    <property type="entry name" value="DegT_DnrJ_EryC1"/>
    <property type="match status" value="1"/>
</dbReference>
<keyword evidence="3 4" id="KW-0663">Pyridoxal phosphate</keyword>
<keyword evidence="6" id="KW-0808">Transferase</keyword>
<keyword evidence="6" id="KW-0032">Aminotransferase</keyword>
<proteinExistence type="inferred from homology"/>
<dbReference type="InterPro" id="IPR015421">
    <property type="entry name" value="PyrdxlP-dep_Trfase_major"/>
</dbReference>
<dbReference type="Gene3D" id="3.90.1150.10">
    <property type="entry name" value="Aspartate Aminotransferase, domain 1"/>
    <property type="match status" value="1"/>
</dbReference>
<dbReference type="GO" id="GO:0008483">
    <property type="term" value="F:transaminase activity"/>
    <property type="evidence" value="ECO:0007669"/>
    <property type="project" value="UniProtKB-KW"/>
</dbReference>
<protein>
    <submittedName>
        <fullName evidence="6">Aminotransferase class I/II-fold pyridoxal phosphate-dependent enzyme</fullName>
    </submittedName>
</protein>
<reference evidence="6 7" key="1">
    <citation type="journal article" date="2004" name="Syst. Appl. Microbiol.">
        <title>Cryptoendolithic actinomycetes from antarctic sandstone rock samples: Micromonospora endolithica sp. nov. and two isolates related to Micromonospora coerulea Jensen 1932.</title>
        <authorList>
            <person name="Hirsch P."/>
            <person name="Mevs U."/>
            <person name="Kroppenstedt R.M."/>
            <person name="Schumann P."/>
            <person name="Stackebrandt E."/>
        </authorList>
    </citation>
    <scope>NUCLEOTIDE SEQUENCE [LARGE SCALE GENOMIC DNA]</scope>
    <source>
        <strain evidence="6 7">JCM 12677</strain>
    </source>
</reference>
<feature type="modified residue" description="N6-(pyridoxal phosphate)lysine" evidence="3">
    <location>
        <position position="243"/>
    </location>
</feature>
<comment type="caution">
    <text evidence="6">The sequence shown here is derived from an EMBL/GenBank/DDBJ whole genome shotgun (WGS) entry which is preliminary data.</text>
</comment>
<organism evidence="6 7">
    <name type="scientific">Micromonospora endolithica</name>
    <dbReference type="NCBI Taxonomy" id="230091"/>
    <lineage>
        <taxon>Bacteria</taxon>
        <taxon>Bacillati</taxon>
        <taxon>Actinomycetota</taxon>
        <taxon>Actinomycetes</taxon>
        <taxon>Micromonosporales</taxon>
        <taxon>Micromonosporaceae</taxon>
        <taxon>Micromonospora</taxon>
    </lineage>
</organism>
<evidence type="ECO:0000256" key="1">
    <source>
        <dbReference type="ARBA" id="ARBA00001933"/>
    </source>
</evidence>
<dbReference type="OrthoDB" id="5342089at2"/>
<feature type="active site" description="Proton acceptor" evidence="2">
    <location>
        <position position="243"/>
    </location>
</feature>
<sequence>MSKTAHQTLWQLKGLKTTCGPFEPGRSFDESSSRSGVGATPRRGPPPTPVGDAVTARIHLSPPDVGPLEESFVIAAVRSGWIAPLGPEVDAFEQETAARVDRAYGLATNSGTAALHLSLLALGIGPGDRVVVPTLTFAATANAVVYTGAEPVFVDCEAGTGNLDVPLVADLLRRHDIEGRQVAAVVPVDMFGSCVDYDALLPICEQAGVPVVEDAAEALGATRGARPAGTFGQASAFSFNGNKILTTSGGGMLLSDDGDLIAHARYLATQARQPVAHYEHTDIGYNYRLSNLLAAVGRAQLRRLDSMIERRRAHRSRYAELFANVPGVRLLAAEDGGANCWLTTVVVDAGQAGWHAADLGAHLAAADIETRPVWKPMHLQPVFAGARAVLTGAAQTLFENGLTLPSGSAMTADQVDRVCGRIRDFLRHRPSTRLEVPEPGRRHDPEPASAAVPAL</sequence>
<dbReference type="EMBL" id="RBAK01000006">
    <property type="protein sequence ID" value="RKN45482.1"/>
    <property type="molecule type" value="Genomic_DNA"/>
</dbReference>
<dbReference type="AlphaFoldDB" id="A0A3A9ZAJ7"/>
<evidence type="ECO:0000256" key="3">
    <source>
        <dbReference type="PIRSR" id="PIRSR000390-2"/>
    </source>
</evidence>
<feature type="region of interest" description="Disordered" evidence="5">
    <location>
        <begin position="21"/>
        <end position="52"/>
    </location>
</feature>
<dbReference type="InterPro" id="IPR000653">
    <property type="entry name" value="DegT/StrS_aminotransferase"/>
</dbReference>
<evidence type="ECO:0000313" key="7">
    <source>
        <dbReference type="Proteomes" id="UP000281726"/>
    </source>
</evidence>
<feature type="region of interest" description="Disordered" evidence="5">
    <location>
        <begin position="430"/>
        <end position="455"/>
    </location>
</feature>
<accession>A0A3A9ZAJ7</accession>
<evidence type="ECO:0000256" key="2">
    <source>
        <dbReference type="PIRSR" id="PIRSR000390-1"/>
    </source>
</evidence>
<comment type="cofactor">
    <cofactor evidence="1">
        <name>pyridoxal 5'-phosphate</name>
        <dbReference type="ChEBI" id="CHEBI:597326"/>
    </cofactor>
</comment>
<dbReference type="PIRSF" id="PIRSF000390">
    <property type="entry name" value="PLP_StrS"/>
    <property type="match status" value="1"/>
</dbReference>
<name>A0A3A9ZAJ7_9ACTN</name>
<feature type="compositionally biased region" description="Basic and acidic residues" evidence="5">
    <location>
        <begin position="435"/>
        <end position="446"/>
    </location>
</feature>
<dbReference type="PANTHER" id="PTHR30244:SF34">
    <property type="entry name" value="DTDP-4-AMINO-4,6-DIDEOXYGALACTOSE TRANSAMINASE"/>
    <property type="match status" value="1"/>
</dbReference>
<gene>
    <name evidence="6" type="ORF">D7223_17985</name>
</gene>
<dbReference type="InterPro" id="IPR015424">
    <property type="entry name" value="PyrdxlP-dep_Trfase"/>
</dbReference>
<dbReference type="GO" id="GO:0000271">
    <property type="term" value="P:polysaccharide biosynthetic process"/>
    <property type="evidence" value="ECO:0007669"/>
    <property type="project" value="TreeGrafter"/>
</dbReference>
<dbReference type="Gene3D" id="3.40.640.10">
    <property type="entry name" value="Type I PLP-dependent aspartate aminotransferase-like (Major domain)"/>
    <property type="match status" value="1"/>
</dbReference>
<comment type="similarity">
    <text evidence="4">Belongs to the DegT/DnrJ/EryC1 family.</text>
</comment>
<dbReference type="PANTHER" id="PTHR30244">
    <property type="entry name" value="TRANSAMINASE"/>
    <property type="match status" value="1"/>
</dbReference>
<keyword evidence="7" id="KW-1185">Reference proteome</keyword>
<dbReference type="CDD" id="cd00616">
    <property type="entry name" value="AHBA_syn"/>
    <property type="match status" value="1"/>
</dbReference>
<dbReference type="InterPro" id="IPR015422">
    <property type="entry name" value="PyrdxlP-dep_Trfase_small"/>
</dbReference>